<keyword evidence="3" id="KW-1003">Cell membrane</keyword>
<evidence type="ECO:0000256" key="2">
    <source>
        <dbReference type="ARBA" id="ARBA00005811"/>
    </source>
</evidence>
<evidence type="ECO:0000256" key="5">
    <source>
        <dbReference type="ARBA" id="ARBA00022989"/>
    </source>
</evidence>
<dbReference type="STRING" id="1715693.PH7735_03097"/>
<dbReference type="AlphaFoldDB" id="A0A0N7MA45"/>
<evidence type="ECO:0000256" key="3">
    <source>
        <dbReference type="ARBA" id="ARBA00022475"/>
    </source>
</evidence>
<proteinExistence type="inferred from homology"/>
<dbReference type="GeneID" id="83882086"/>
<accession>A0A0N7MA45</accession>
<organism evidence="8 9">
    <name type="scientific">Shimia thalassica</name>
    <dbReference type="NCBI Taxonomy" id="1715693"/>
    <lineage>
        <taxon>Bacteria</taxon>
        <taxon>Pseudomonadati</taxon>
        <taxon>Pseudomonadota</taxon>
        <taxon>Alphaproteobacteria</taxon>
        <taxon>Rhodobacterales</taxon>
        <taxon>Roseobacteraceae</taxon>
    </lineage>
</organism>
<dbReference type="PANTHER" id="PTHR30558">
    <property type="entry name" value="EXBD MEMBRANE COMPONENT OF PMF-DRIVEN MACROMOLECULE IMPORT SYSTEM"/>
    <property type="match status" value="1"/>
</dbReference>
<dbReference type="PANTHER" id="PTHR30558:SF3">
    <property type="entry name" value="BIOPOLYMER TRANSPORT PROTEIN EXBD-RELATED"/>
    <property type="match status" value="1"/>
</dbReference>
<dbReference type="RefSeq" id="WP_058312281.1">
    <property type="nucleotide sequence ID" value="NZ_CYTW01000004.1"/>
</dbReference>
<keyword evidence="7" id="KW-0653">Protein transport</keyword>
<gene>
    <name evidence="8" type="ORF">PH7735_03097</name>
</gene>
<sequence>MQFARTRTRKANESTIPMINVVFLLLIFFLMTAQITPPEPFEVTPPEASVEAPATGQLVLHVSAEGEMAFGDAHGEEDVLAALGDFVEEDELMLRADRGVPADLIASLLPKLAQAGVRHLNLVSTAR</sequence>
<reference evidence="9" key="1">
    <citation type="submission" date="2015-09" db="EMBL/GenBank/DDBJ databases">
        <authorList>
            <person name="Rodrigo-Torres Lidia"/>
            <person name="Arahal R.David."/>
        </authorList>
    </citation>
    <scope>NUCLEOTIDE SEQUENCE [LARGE SCALE GENOMIC DNA]</scope>
    <source>
        <strain evidence="9">CECT 7735</strain>
    </source>
</reference>
<dbReference type="Pfam" id="PF02472">
    <property type="entry name" value="ExbD"/>
    <property type="match status" value="1"/>
</dbReference>
<dbReference type="GO" id="GO:0015031">
    <property type="term" value="P:protein transport"/>
    <property type="evidence" value="ECO:0007669"/>
    <property type="project" value="UniProtKB-KW"/>
</dbReference>
<keyword evidence="6" id="KW-0472">Membrane</keyword>
<dbReference type="GO" id="GO:0022857">
    <property type="term" value="F:transmembrane transporter activity"/>
    <property type="evidence" value="ECO:0007669"/>
    <property type="project" value="InterPro"/>
</dbReference>
<keyword evidence="7" id="KW-0813">Transport</keyword>
<comment type="subcellular location">
    <subcellularLocation>
        <location evidence="1">Cell membrane</location>
        <topology evidence="1">Single-pass membrane protein</topology>
    </subcellularLocation>
    <subcellularLocation>
        <location evidence="7">Cell membrane</location>
        <topology evidence="7">Single-pass type II membrane protein</topology>
    </subcellularLocation>
</comment>
<evidence type="ECO:0000256" key="7">
    <source>
        <dbReference type="RuleBase" id="RU003879"/>
    </source>
</evidence>
<comment type="similarity">
    <text evidence="2 7">Belongs to the ExbD/TolR family.</text>
</comment>
<name>A0A0N7MA45_9RHOB</name>
<evidence type="ECO:0000256" key="1">
    <source>
        <dbReference type="ARBA" id="ARBA00004162"/>
    </source>
</evidence>
<dbReference type="EMBL" id="CYTW01000004">
    <property type="protein sequence ID" value="CUK07357.1"/>
    <property type="molecule type" value="Genomic_DNA"/>
</dbReference>
<protein>
    <submittedName>
        <fullName evidence="8">Protein TolR</fullName>
    </submittedName>
</protein>
<evidence type="ECO:0000313" key="8">
    <source>
        <dbReference type="EMBL" id="CUK07357.1"/>
    </source>
</evidence>
<dbReference type="GO" id="GO:0005886">
    <property type="term" value="C:plasma membrane"/>
    <property type="evidence" value="ECO:0007669"/>
    <property type="project" value="UniProtKB-SubCell"/>
</dbReference>
<dbReference type="InterPro" id="IPR003400">
    <property type="entry name" value="ExbD"/>
</dbReference>
<evidence type="ECO:0000313" key="9">
    <source>
        <dbReference type="Proteomes" id="UP000051870"/>
    </source>
</evidence>
<keyword evidence="9" id="KW-1185">Reference proteome</keyword>
<dbReference type="Proteomes" id="UP000051870">
    <property type="component" value="Unassembled WGS sequence"/>
</dbReference>
<evidence type="ECO:0000256" key="4">
    <source>
        <dbReference type="ARBA" id="ARBA00022692"/>
    </source>
</evidence>
<keyword evidence="4 7" id="KW-0812">Transmembrane</keyword>
<keyword evidence="5" id="KW-1133">Transmembrane helix</keyword>
<evidence type="ECO:0000256" key="6">
    <source>
        <dbReference type="ARBA" id="ARBA00023136"/>
    </source>
</evidence>